<evidence type="ECO:0000256" key="5">
    <source>
        <dbReference type="SAM" id="MobiDB-lite"/>
    </source>
</evidence>
<dbReference type="Pfam" id="PF00010">
    <property type="entry name" value="HLH"/>
    <property type="match status" value="1"/>
</dbReference>
<evidence type="ECO:0000256" key="2">
    <source>
        <dbReference type="ARBA" id="ARBA00023015"/>
    </source>
</evidence>
<dbReference type="RefSeq" id="XP_038075719.1">
    <property type="nucleotide sequence ID" value="XM_038219791.1"/>
</dbReference>
<evidence type="ECO:0000256" key="1">
    <source>
        <dbReference type="ARBA" id="ARBA00004123"/>
    </source>
</evidence>
<feature type="region of interest" description="Disordered" evidence="5">
    <location>
        <begin position="194"/>
        <end position="220"/>
    </location>
</feature>
<feature type="compositionally biased region" description="Pro residues" evidence="5">
    <location>
        <begin position="198"/>
        <end position="212"/>
    </location>
</feature>
<feature type="compositionally biased region" description="Low complexity" evidence="5">
    <location>
        <begin position="322"/>
        <end position="334"/>
    </location>
</feature>
<feature type="domain" description="BHLH" evidence="6">
    <location>
        <begin position="12"/>
        <end position="72"/>
    </location>
</feature>
<dbReference type="SUPFAM" id="SSF47459">
    <property type="entry name" value="HLH, helix-loop-helix DNA-binding domain"/>
    <property type="match status" value="1"/>
</dbReference>
<dbReference type="Pfam" id="PF07527">
    <property type="entry name" value="Hairy_orange"/>
    <property type="match status" value="1"/>
</dbReference>
<keyword evidence="2" id="KW-0805">Transcription regulation</keyword>
<feature type="region of interest" description="Disordered" evidence="5">
    <location>
        <begin position="1"/>
        <end position="26"/>
    </location>
</feature>
<evidence type="ECO:0000256" key="3">
    <source>
        <dbReference type="ARBA" id="ARBA00023163"/>
    </source>
</evidence>
<evidence type="ECO:0000256" key="4">
    <source>
        <dbReference type="ARBA" id="ARBA00023242"/>
    </source>
</evidence>
<keyword evidence="9" id="KW-1185">Reference proteome</keyword>
<protein>
    <submittedName>
        <fullName evidence="8">Uncharacterized protein</fullName>
    </submittedName>
</protein>
<evidence type="ECO:0000259" key="7">
    <source>
        <dbReference type="PROSITE" id="PS51054"/>
    </source>
</evidence>
<evidence type="ECO:0000259" key="6">
    <source>
        <dbReference type="PROSITE" id="PS50888"/>
    </source>
</evidence>
<feature type="compositionally biased region" description="Low complexity" evidence="5">
    <location>
        <begin position="135"/>
        <end position="144"/>
    </location>
</feature>
<dbReference type="Gene3D" id="6.10.250.980">
    <property type="match status" value="1"/>
</dbReference>
<dbReference type="PROSITE" id="PS51054">
    <property type="entry name" value="ORANGE"/>
    <property type="match status" value="1"/>
</dbReference>
<dbReference type="EnsemblMetazoa" id="XM_038219791.1">
    <property type="protein sequence ID" value="XP_038075719.1"/>
    <property type="gene ID" value="LOC119743399"/>
</dbReference>
<dbReference type="GO" id="GO:0005634">
    <property type="term" value="C:nucleus"/>
    <property type="evidence" value="ECO:0007669"/>
    <property type="project" value="UniProtKB-SubCell"/>
</dbReference>
<dbReference type="Gene3D" id="4.10.280.10">
    <property type="entry name" value="Helix-loop-helix DNA-binding domain"/>
    <property type="match status" value="1"/>
</dbReference>
<sequence>MAGDRTSKSQEKRKSSKPQMEKRRRARINECLTDLQGILETANNGQEETTGGHSKREKAEILEQTVQLVKRLRRQDQIGISNEPIPQAQYRAGFNECLNEVSRFMEANNSALNVETRSGLLNHLAGSLGSCSSNNSSNGWSASAPPGHRQFGPGLGSIVPREVVVHHGRPSSDRPALAPGAATIVQQSPQALATPPKVMVPPLPPAQPPPTAPSMSSQLQAGANANNAIPVQQSPRKGEHPIAACVPPLASANPGVTLPVNIPQAPAGHVALVLPAHLLGSFVGGQFATGQVIPLYHQQSGSPGVVQQRALTTSVALPAGSVGVSSSSPAPVRGSKLDNQCATSSSSVGAGPIFIVPSPNLGNPTNMAPNSARPVAPTTPSPSSVHAYRGGVPVLPSNPSSAPNSVVAMETRNQNGVVYAPASLPMQLYVAPSAYGGGVNGPFANGLSLPNPSTLAMGPHWRPWGWDQDQR</sequence>
<feature type="compositionally biased region" description="Basic and acidic residues" evidence="5">
    <location>
        <begin position="1"/>
        <end position="13"/>
    </location>
</feature>
<reference evidence="8" key="1">
    <citation type="submission" date="2022-11" db="UniProtKB">
        <authorList>
            <consortium name="EnsemblMetazoa"/>
        </authorList>
    </citation>
    <scope>IDENTIFICATION</scope>
</reference>
<dbReference type="InterPro" id="IPR011598">
    <property type="entry name" value="bHLH_dom"/>
</dbReference>
<keyword evidence="3" id="KW-0804">Transcription</keyword>
<comment type="subcellular location">
    <subcellularLocation>
        <location evidence="1">Nucleus</location>
    </subcellularLocation>
</comment>
<feature type="domain" description="Orange" evidence="7">
    <location>
        <begin position="90"/>
        <end position="124"/>
    </location>
</feature>
<dbReference type="InterPro" id="IPR036638">
    <property type="entry name" value="HLH_DNA-bd_sf"/>
</dbReference>
<feature type="region of interest" description="Disordered" evidence="5">
    <location>
        <begin position="135"/>
        <end position="155"/>
    </location>
</feature>
<name>A0A914BHZ8_PATMI</name>
<dbReference type="PANTHER" id="PTHR10985">
    <property type="entry name" value="BASIC HELIX-LOOP-HELIX TRANSCRIPTION FACTOR, HES-RELATED"/>
    <property type="match status" value="1"/>
</dbReference>
<dbReference type="GO" id="GO:0003677">
    <property type="term" value="F:DNA binding"/>
    <property type="evidence" value="ECO:0007669"/>
    <property type="project" value="InterPro"/>
</dbReference>
<dbReference type="OrthoDB" id="6085656at2759"/>
<dbReference type="GO" id="GO:0006355">
    <property type="term" value="P:regulation of DNA-templated transcription"/>
    <property type="evidence" value="ECO:0007669"/>
    <property type="project" value="InterPro"/>
</dbReference>
<accession>A0A914BHZ8</accession>
<dbReference type="InterPro" id="IPR003650">
    <property type="entry name" value="Orange_dom"/>
</dbReference>
<evidence type="ECO:0000313" key="8">
    <source>
        <dbReference type="EnsemblMetazoa" id="XP_038075719.1"/>
    </source>
</evidence>
<dbReference type="InterPro" id="IPR050370">
    <property type="entry name" value="HES_HEY"/>
</dbReference>
<keyword evidence="4" id="KW-0539">Nucleus</keyword>
<evidence type="ECO:0000313" key="9">
    <source>
        <dbReference type="Proteomes" id="UP000887568"/>
    </source>
</evidence>
<organism evidence="8 9">
    <name type="scientific">Patiria miniata</name>
    <name type="common">Bat star</name>
    <name type="synonym">Asterina miniata</name>
    <dbReference type="NCBI Taxonomy" id="46514"/>
    <lineage>
        <taxon>Eukaryota</taxon>
        <taxon>Metazoa</taxon>
        <taxon>Echinodermata</taxon>
        <taxon>Eleutherozoa</taxon>
        <taxon>Asterozoa</taxon>
        <taxon>Asteroidea</taxon>
        <taxon>Valvatacea</taxon>
        <taxon>Valvatida</taxon>
        <taxon>Asterinidae</taxon>
        <taxon>Patiria</taxon>
    </lineage>
</organism>
<feature type="region of interest" description="Disordered" evidence="5">
    <location>
        <begin position="322"/>
        <end position="341"/>
    </location>
</feature>
<dbReference type="AlphaFoldDB" id="A0A914BHZ8"/>
<dbReference type="SMART" id="SM00353">
    <property type="entry name" value="HLH"/>
    <property type="match status" value="1"/>
</dbReference>
<dbReference type="GeneID" id="119743399"/>
<dbReference type="OMA" id="DAIGAHW"/>
<dbReference type="GO" id="GO:0046983">
    <property type="term" value="F:protein dimerization activity"/>
    <property type="evidence" value="ECO:0007669"/>
    <property type="project" value="InterPro"/>
</dbReference>
<dbReference type="PROSITE" id="PS50888">
    <property type="entry name" value="BHLH"/>
    <property type="match status" value="1"/>
</dbReference>
<dbReference type="SUPFAM" id="SSF158457">
    <property type="entry name" value="Orange domain-like"/>
    <property type="match status" value="1"/>
</dbReference>
<proteinExistence type="predicted"/>
<dbReference type="CDD" id="cd11410">
    <property type="entry name" value="bHLH_O_HES"/>
    <property type="match status" value="1"/>
</dbReference>
<dbReference type="Proteomes" id="UP000887568">
    <property type="component" value="Unplaced"/>
</dbReference>